<evidence type="ECO:0000313" key="2">
    <source>
        <dbReference type="EMBL" id="PWL54525.1"/>
    </source>
</evidence>
<gene>
    <name evidence="2" type="ORF">DBY38_04270</name>
</gene>
<accession>A0A316MBN2</accession>
<proteinExistence type="predicted"/>
<sequence length="367" mass="39706">MFINLKIMKVMKYFAVTSLALLAACSNEEELTKKSQEQQVLSIKFSEPSITRAVENSQGVGTAEFNDVTLYFWGNANKTISKGKQVLTSEQIQKAKTSDGALVGMPEGATHVSMTANNILGGNMQDSPVTGFQSLGDGFLSKVPMSSPAAVPTPHSTIANAKQVNLVPVPDLARIEVSGSITPQENAKAPVGADGKKCAYKSVKVKAVYVNNYYPTAKASDVSFTASDGDWQNYEVSMHDVLTDENRSNLADKSKAAAYQVFPAKETDKLPHIIVEVSYVLNDVNSTEVSGRYLTIRKYKENTSFLTSFIEGKIYKLDLAALNSAFGTDDGGNPIDPTDPVPEAVKTDLYVLITAYTWSVSDITPEL</sequence>
<name>A0A316MBN2_9CLOT</name>
<dbReference type="PROSITE" id="PS51257">
    <property type="entry name" value="PROKAR_LIPOPROTEIN"/>
    <property type="match status" value="1"/>
</dbReference>
<organism evidence="2 3">
    <name type="scientific">Clostridium cadaveris</name>
    <dbReference type="NCBI Taxonomy" id="1529"/>
    <lineage>
        <taxon>Bacteria</taxon>
        <taxon>Bacillati</taxon>
        <taxon>Bacillota</taxon>
        <taxon>Clostridia</taxon>
        <taxon>Eubacteriales</taxon>
        <taxon>Clostridiaceae</taxon>
        <taxon>Clostridium</taxon>
    </lineage>
</organism>
<evidence type="ECO:0000313" key="3">
    <source>
        <dbReference type="Proteomes" id="UP000246114"/>
    </source>
</evidence>
<comment type="caution">
    <text evidence="2">The sequence shown here is derived from an EMBL/GenBank/DDBJ whole genome shotgun (WGS) entry which is preliminary data.</text>
</comment>
<evidence type="ECO:0008006" key="4">
    <source>
        <dbReference type="Google" id="ProtNLM"/>
    </source>
</evidence>
<feature type="signal peptide" evidence="1">
    <location>
        <begin position="1"/>
        <end position="23"/>
    </location>
</feature>
<evidence type="ECO:0000256" key="1">
    <source>
        <dbReference type="SAM" id="SignalP"/>
    </source>
</evidence>
<dbReference type="EMBL" id="QAMZ01000021">
    <property type="protein sequence ID" value="PWL54525.1"/>
    <property type="molecule type" value="Genomic_DNA"/>
</dbReference>
<keyword evidence="1" id="KW-0732">Signal</keyword>
<dbReference type="AlphaFoldDB" id="A0A316MBN2"/>
<reference evidence="2 3" key="1">
    <citation type="submission" date="2018-03" db="EMBL/GenBank/DDBJ databases">
        <title>The uncultured portion of the human microbiome is neutrally assembled.</title>
        <authorList>
            <person name="Jeraldo P."/>
            <person name="Boardman L."/>
            <person name="White B.A."/>
            <person name="Nelson H."/>
            <person name="Goldenfeld N."/>
            <person name="Chia N."/>
        </authorList>
    </citation>
    <scope>NUCLEOTIDE SEQUENCE [LARGE SCALE GENOMIC DNA]</scope>
    <source>
        <strain evidence="2">CIM:MAG 903</strain>
    </source>
</reference>
<feature type="chain" id="PRO_5039033409" description="Major fimbrial subunit protein N-terminal domain-containing protein" evidence="1">
    <location>
        <begin position="24"/>
        <end position="367"/>
    </location>
</feature>
<dbReference type="Proteomes" id="UP000246114">
    <property type="component" value="Unassembled WGS sequence"/>
</dbReference>
<protein>
    <recommendedName>
        <fullName evidence="4">Major fimbrial subunit protein N-terminal domain-containing protein</fullName>
    </recommendedName>
</protein>